<name>A0A4R8M6A6_9BACT</name>
<keyword evidence="2" id="KW-1185">Reference proteome</keyword>
<evidence type="ECO:0000313" key="1">
    <source>
        <dbReference type="EMBL" id="TDY60899.1"/>
    </source>
</evidence>
<accession>A0A4R8M6A6</accession>
<dbReference type="Proteomes" id="UP000295066">
    <property type="component" value="Unassembled WGS sequence"/>
</dbReference>
<reference evidence="1 2" key="1">
    <citation type="submission" date="2019-03" db="EMBL/GenBank/DDBJ databases">
        <title>Genomic Encyclopedia of Type Strains, Phase IV (KMG-IV): sequencing the most valuable type-strain genomes for metagenomic binning, comparative biology and taxonomic classification.</title>
        <authorList>
            <person name="Goeker M."/>
        </authorList>
    </citation>
    <scope>NUCLEOTIDE SEQUENCE [LARGE SCALE GENOMIC DNA]</scope>
    <source>
        <strain evidence="1 2">DSM 25964</strain>
    </source>
</reference>
<dbReference type="EMBL" id="SORI01000007">
    <property type="protein sequence ID" value="TDY60899.1"/>
    <property type="molecule type" value="Genomic_DNA"/>
</dbReference>
<comment type="caution">
    <text evidence="1">The sequence shown here is derived from an EMBL/GenBank/DDBJ whole genome shotgun (WGS) entry which is preliminary data.</text>
</comment>
<dbReference type="AlphaFoldDB" id="A0A4R8M6A6"/>
<dbReference type="OrthoDB" id="5777at2"/>
<evidence type="ECO:0000313" key="2">
    <source>
        <dbReference type="Proteomes" id="UP000295066"/>
    </source>
</evidence>
<gene>
    <name evidence="1" type="ORF">C8D99_107106</name>
</gene>
<protein>
    <submittedName>
        <fullName evidence="1">Uncharacterized protein</fullName>
    </submittedName>
</protein>
<sequence length="75" mass="7976">MDWGRVPADTMVVESKNITLRDVVNAAANGVDTAEDLMEHLGLEEGEAGTEHLQPILDVFLPAIERLRSGSCGGG</sequence>
<dbReference type="RefSeq" id="WP_133957464.1">
    <property type="nucleotide sequence ID" value="NZ_SORI01000007.1"/>
</dbReference>
<organism evidence="1 2">
    <name type="scientific">Aminivibrio pyruvatiphilus</name>
    <dbReference type="NCBI Taxonomy" id="1005740"/>
    <lineage>
        <taxon>Bacteria</taxon>
        <taxon>Thermotogati</taxon>
        <taxon>Synergistota</taxon>
        <taxon>Synergistia</taxon>
        <taxon>Synergistales</taxon>
        <taxon>Aminobacteriaceae</taxon>
        <taxon>Aminivibrio</taxon>
    </lineage>
</organism>
<proteinExistence type="predicted"/>